<gene>
    <name evidence="1" type="ORF">ACFSSB_04695</name>
</gene>
<dbReference type="EMBL" id="JBHULM010000007">
    <property type="protein sequence ID" value="MFD2541609.1"/>
    <property type="molecule type" value="Genomic_DNA"/>
</dbReference>
<comment type="caution">
    <text evidence="1">The sequence shown here is derived from an EMBL/GenBank/DDBJ whole genome shotgun (WGS) entry which is preliminary data.</text>
</comment>
<name>A0ABW5JZ84_9FLAO</name>
<keyword evidence="2" id="KW-1185">Reference proteome</keyword>
<dbReference type="Proteomes" id="UP001597467">
    <property type="component" value="Unassembled WGS sequence"/>
</dbReference>
<reference evidence="2" key="1">
    <citation type="journal article" date="2019" name="Int. J. Syst. Evol. Microbiol.">
        <title>The Global Catalogue of Microorganisms (GCM) 10K type strain sequencing project: providing services to taxonomists for standard genome sequencing and annotation.</title>
        <authorList>
            <consortium name="The Broad Institute Genomics Platform"/>
            <consortium name="The Broad Institute Genome Sequencing Center for Infectious Disease"/>
            <person name="Wu L."/>
            <person name="Ma J."/>
        </authorList>
    </citation>
    <scope>NUCLEOTIDE SEQUENCE [LARGE SCALE GENOMIC DNA]</scope>
    <source>
        <strain evidence="2">KCTC 42808</strain>
    </source>
</reference>
<evidence type="ECO:0000313" key="2">
    <source>
        <dbReference type="Proteomes" id="UP001597467"/>
    </source>
</evidence>
<dbReference type="GO" id="GO:0016787">
    <property type="term" value="F:hydrolase activity"/>
    <property type="evidence" value="ECO:0007669"/>
    <property type="project" value="UniProtKB-KW"/>
</dbReference>
<keyword evidence="1" id="KW-0378">Hydrolase</keyword>
<protein>
    <submittedName>
        <fullName evidence="1">Hydrolase</fullName>
    </submittedName>
</protein>
<sequence>MKSKIFMYLFVFTALLVVFQYVNSKNVFEADKRQLEGYVKKIEKYKDSITVLEDKAFGLSEFTLSYSDEALNYIEKRGYESDQLIAFIEESLYELNAQEEGNPLVPYAAMSPGGKMIINAIRVLNHKWLICNFNDGEYWGELILKYTIGENGELMFEVVDSLLYPTN</sequence>
<proteinExistence type="predicted"/>
<organism evidence="1 2">
    <name type="scientific">Lacinutrix gracilariae</name>
    <dbReference type="NCBI Taxonomy" id="1747198"/>
    <lineage>
        <taxon>Bacteria</taxon>
        <taxon>Pseudomonadati</taxon>
        <taxon>Bacteroidota</taxon>
        <taxon>Flavobacteriia</taxon>
        <taxon>Flavobacteriales</taxon>
        <taxon>Flavobacteriaceae</taxon>
        <taxon>Lacinutrix</taxon>
    </lineage>
</organism>
<accession>A0ABW5JZ84</accession>
<dbReference type="RefSeq" id="WP_379901498.1">
    <property type="nucleotide sequence ID" value="NZ_JBHULM010000007.1"/>
</dbReference>
<evidence type="ECO:0000313" key="1">
    <source>
        <dbReference type="EMBL" id="MFD2541609.1"/>
    </source>
</evidence>